<dbReference type="AlphaFoldDB" id="A0A0F9PBJ6"/>
<proteinExistence type="predicted"/>
<dbReference type="EMBL" id="LAZR01003111">
    <property type="protein sequence ID" value="KKN21882.1"/>
    <property type="molecule type" value="Genomic_DNA"/>
</dbReference>
<accession>A0A0F9PBJ6</accession>
<sequence length="41" mass="4473">MSKCGWCHSGFAVKYGGAENQCRCLREAHLCKCHANCEGPS</sequence>
<evidence type="ECO:0000313" key="1">
    <source>
        <dbReference type="EMBL" id="KKN21882.1"/>
    </source>
</evidence>
<reference evidence="1" key="1">
    <citation type="journal article" date="2015" name="Nature">
        <title>Complex archaea that bridge the gap between prokaryotes and eukaryotes.</title>
        <authorList>
            <person name="Spang A."/>
            <person name="Saw J.H."/>
            <person name="Jorgensen S.L."/>
            <person name="Zaremba-Niedzwiedzka K."/>
            <person name="Martijn J."/>
            <person name="Lind A.E."/>
            <person name="van Eijk R."/>
            <person name="Schleper C."/>
            <person name="Guy L."/>
            <person name="Ettema T.J."/>
        </authorList>
    </citation>
    <scope>NUCLEOTIDE SEQUENCE</scope>
</reference>
<protein>
    <submittedName>
        <fullName evidence="1">Uncharacterized protein</fullName>
    </submittedName>
</protein>
<organism evidence="1">
    <name type="scientific">marine sediment metagenome</name>
    <dbReference type="NCBI Taxonomy" id="412755"/>
    <lineage>
        <taxon>unclassified sequences</taxon>
        <taxon>metagenomes</taxon>
        <taxon>ecological metagenomes</taxon>
    </lineage>
</organism>
<comment type="caution">
    <text evidence="1">The sequence shown here is derived from an EMBL/GenBank/DDBJ whole genome shotgun (WGS) entry which is preliminary data.</text>
</comment>
<gene>
    <name evidence="1" type="ORF">LCGC14_0921110</name>
</gene>
<name>A0A0F9PBJ6_9ZZZZ</name>